<dbReference type="Pfam" id="PF00782">
    <property type="entry name" value="DSPc"/>
    <property type="match status" value="1"/>
</dbReference>
<accession>A0AAJ4P4U1</accession>
<organism evidence="2 3">
    <name type="scientific">Acinetobacter lwoffii</name>
    <dbReference type="NCBI Taxonomy" id="28090"/>
    <lineage>
        <taxon>Bacteria</taxon>
        <taxon>Pseudomonadati</taxon>
        <taxon>Pseudomonadota</taxon>
        <taxon>Gammaproteobacteria</taxon>
        <taxon>Moraxellales</taxon>
        <taxon>Moraxellaceae</taxon>
        <taxon>Acinetobacter</taxon>
    </lineage>
</organism>
<evidence type="ECO:0000313" key="2">
    <source>
        <dbReference type="EMBL" id="QXR08057.1"/>
    </source>
</evidence>
<proteinExistence type="predicted"/>
<evidence type="ECO:0000259" key="1">
    <source>
        <dbReference type="PROSITE" id="PS50056"/>
    </source>
</evidence>
<protein>
    <submittedName>
        <fullName evidence="2">Dual specificity protein phosphatase family protein</fullName>
    </submittedName>
</protein>
<dbReference type="InterPro" id="IPR000387">
    <property type="entry name" value="Tyr_Pase_dom"/>
</dbReference>
<evidence type="ECO:0000313" key="3">
    <source>
        <dbReference type="Proteomes" id="UP000293391"/>
    </source>
</evidence>
<reference evidence="2" key="3">
    <citation type="submission" date="2021-06" db="EMBL/GenBank/DDBJ databases">
        <authorList>
            <person name="Diorio-Toth L."/>
        </authorList>
    </citation>
    <scope>NUCLEOTIDE SEQUENCE</scope>
    <source>
        <strain evidence="2">AL_065</strain>
    </source>
</reference>
<dbReference type="PROSITE" id="PS00383">
    <property type="entry name" value="TYR_PHOSPHATASE_1"/>
    <property type="match status" value="1"/>
</dbReference>
<dbReference type="InterPro" id="IPR029021">
    <property type="entry name" value="Prot-tyrosine_phosphatase-like"/>
</dbReference>
<dbReference type="Gene3D" id="3.90.190.10">
    <property type="entry name" value="Protein tyrosine phosphatase superfamily"/>
    <property type="match status" value="1"/>
</dbReference>
<name>A0AAJ4P4U1_ACILW</name>
<gene>
    <name evidence="2" type="ORF">EVX74_003330</name>
</gene>
<dbReference type="PROSITE" id="PS50056">
    <property type="entry name" value="TYR_PHOSPHATASE_2"/>
    <property type="match status" value="1"/>
</dbReference>
<dbReference type="EMBL" id="CP078045">
    <property type="protein sequence ID" value="QXR08057.1"/>
    <property type="molecule type" value="Genomic_DNA"/>
</dbReference>
<dbReference type="RefSeq" id="WP_129717555.1">
    <property type="nucleotide sequence ID" value="NZ_CP078045.1"/>
</dbReference>
<sequence>MKICIFPILMSGYLLTTGCMTTPALPEPQRPQHWGQPIHQNHNFHQISNFVYRSEQPSTELIPLLKQHQINVVINLRSRDQDSFVLSNENFQLHHVPIHTWAIDREDLLKIMLLIQQAQQNHQKVLLHCYHGSDRTGASVAMYRIIFEHWPIEQALQEMKHGGYGFHAIWRNIDNLFTPKNVKWIREQLKNPSTETLINTKN</sequence>
<dbReference type="InterPro" id="IPR000340">
    <property type="entry name" value="Dual-sp_phosphatase_cat-dom"/>
</dbReference>
<feature type="domain" description="Tyrosine specific protein phosphatases" evidence="1">
    <location>
        <begin position="106"/>
        <end position="160"/>
    </location>
</feature>
<dbReference type="PROSITE" id="PS51257">
    <property type="entry name" value="PROKAR_LIPOPROTEIN"/>
    <property type="match status" value="1"/>
</dbReference>
<dbReference type="Proteomes" id="UP000293391">
    <property type="component" value="Chromosome"/>
</dbReference>
<dbReference type="SUPFAM" id="SSF52799">
    <property type="entry name" value="(Phosphotyrosine protein) phosphatases II"/>
    <property type="match status" value="1"/>
</dbReference>
<dbReference type="InterPro" id="IPR016130">
    <property type="entry name" value="Tyr_Pase_AS"/>
</dbReference>
<dbReference type="AlphaFoldDB" id="A0AAJ4P4U1"/>
<reference evidence="2" key="2">
    <citation type="journal article" date="2019" name="Nat. Commun.">
        <title>Spatiotemporal dynamics of multidrug resistant bacteria on intensive care unit surfaces.</title>
        <authorList>
            <person name="D'Souza A.W."/>
            <person name="Potter R.F."/>
            <person name="Wallace M."/>
            <person name="Shupe A."/>
            <person name="Patel S."/>
            <person name="Sun X."/>
            <person name="Gul D."/>
            <person name="Kwon J.H."/>
            <person name="Andleeb S."/>
            <person name="Burnham C.D."/>
            <person name="Dantas G."/>
        </authorList>
    </citation>
    <scope>NUCLEOTIDE SEQUENCE</scope>
    <source>
        <strain evidence="2">AL_065</strain>
    </source>
</reference>
<reference evidence="2" key="1">
    <citation type="submission" date="2018-10" db="EMBL/GenBank/DDBJ databases">
        <authorList>
            <person name="D'Souza A.W."/>
            <person name="Potter R.F."/>
            <person name="Wallace M."/>
            <person name="Shupe A."/>
            <person name="Patel S."/>
            <person name="Sun S."/>
            <person name="Gul D."/>
            <person name="Kwon J.H."/>
            <person name="Andleeb S."/>
            <person name="Burnham C.-A.D."/>
            <person name="Dantas G."/>
        </authorList>
    </citation>
    <scope>NUCLEOTIDE SEQUENCE</scope>
    <source>
        <strain evidence="2">AL_065</strain>
    </source>
</reference>